<accession>A0A9D1T9N6</accession>
<reference evidence="1" key="1">
    <citation type="submission" date="2020-10" db="EMBL/GenBank/DDBJ databases">
        <authorList>
            <person name="Gilroy R."/>
        </authorList>
    </citation>
    <scope>NUCLEOTIDE SEQUENCE</scope>
    <source>
        <strain evidence="1">CHK188-20938</strain>
    </source>
</reference>
<gene>
    <name evidence="1" type="ORF">IAB71_02220</name>
</gene>
<reference evidence="1" key="2">
    <citation type="journal article" date="2021" name="PeerJ">
        <title>Extensive microbial diversity within the chicken gut microbiome revealed by metagenomics and culture.</title>
        <authorList>
            <person name="Gilroy R."/>
            <person name="Ravi A."/>
            <person name="Getino M."/>
            <person name="Pursley I."/>
            <person name="Horton D.L."/>
            <person name="Alikhan N.F."/>
            <person name="Baker D."/>
            <person name="Gharbi K."/>
            <person name="Hall N."/>
            <person name="Watson M."/>
            <person name="Adriaenssens E.M."/>
            <person name="Foster-Nyarko E."/>
            <person name="Jarju S."/>
            <person name="Secka A."/>
            <person name="Antonio M."/>
            <person name="Oren A."/>
            <person name="Chaudhuri R.R."/>
            <person name="La Ragione R."/>
            <person name="Hildebrand F."/>
            <person name="Pallen M.J."/>
        </authorList>
    </citation>
    <scope>NUCLEOTIDE SEQUENCE</scope>
    <source>
        <strain evidence="1">CHK188-20938</strain>
    </source>
</reference>
<protein>
    <submittedName>
        <fullName evidence="1">Acyl-ACP--UDP-N- acetylglucosamine O-acyltransferase</fullName>
    </submittedName>
</protein>
<evidence type="ECO:0000313" key="2">
    <source>
        <dbReference type="Proteomes" id="UP000824169"/>
    </source>
</evidence>
<sequence length="72" mass="8322">MKRYELILEMFNNCCGKPQTFFKEVEADDLDQYMRSCLQPGAVCEQIQPDNGSIIYEVDSAGLRSKYTFTEI</sequence>
<proteinExistence type="predicted"/>
<dbReference type="AlphaFoldDB" id="A0A9D1T9N6"/>
<evidence type="ECO:0000313" key="1">
    <source>
        <dbReference type="EMBL" id="HIV24595.1"/>
    </source>
</evidence>
<dbReference type="EMBL" id="DVOO01000009">
    <property type="protein sequence ID" value="HIV24595.1"/>
    <property type="molecule type" value="Genomic_DNA"/>
</dbReference>
<dbReference type="Proteomes" id="UP000824169">
    <property type="component" value="Unassembled WGS sequence"/>
</dbReference>
<name>A0A9D1T9N6_9FIRM</name>
<comment type="caution">
    <text evidence="1">The sequence shown here is derived from an EMBL/GenBank/DDBJ whole genome shotgun (WGS) entry which is preliminary data.</text>
</comment>
<organism evidence="1 2">
    <name type="scientific">Candidatus Scatomonas pullistercoris</name>
    <dbReference type="NCBI Taxonomy" id="2840920"/>
    <lineage>
        <taxon>Bacteria</taxon>
        <taxon>Bacillati</taxon>
        <taxon>Bacillota</taxon>
        <taxon>Clostridia</taxon>
        <taxon>Lachnospirales</taxon>
        <taxon>Lachnospiraceae</taxon>
        <taxon>Lachnospiraceae incertae sedis</taxon>
        <taxon>Candidatus Scatomonas</taxon>
    </lineage>
</organism>